<feature type="transmembrane region" description="Helical" evidence="1">
    <location>
        <begin position="170"/>
        <end position="196"/>
    </location>
</feature>
<gene>
    <name evidence="3" type="ORF">D8Y22_00340</name>
</gene>
<dbReference type="OrthoDB" id="270777at2157"/>
<keyword evidence="4" id="KW-1185">Reference proteome</keyword>
<evidence type="ECO:0000313" key="3">
    <source>
        <dbReference type="EMBL" id="THE66618.1"/>
    </source>
</evidence>
<feature type="domain" description="DUF7978" evidence="2">
    <location>
        <begin position="1"/>
        <end position="196"/>
    </location>
</feature>
<dbReference type="InterPro" id="IPR058284">
    <property type="entry name" value="DUF7978"/>
</dbReference>
<reference evidence="3 4" key="1">
    <citation type="submission" date="2018-10" db="EMBL/GenBank/DDBJ databases">
        <title>Natronolimnobius sp. XQ-INN 246 isolated from Inner Mongolia Autonomous Region of China.</title>
        <authorList>
            <person name="Xue Q."/>
        </authorList>
    </citation>
    <scope>NUCLEOTIDE SEQUENCE [LARGE SCALE GENOMIC DNA]</scope>
    <source>
        <strain evidence="3 4">XQ-INN 246</strain>
    </source>
</reference>
<keyword evidence="1" id="KW-0812">Transmembrane</keyword>
<organism evidence="3 4">
    <name type="scientific">Salinadaptatus halalkaliphilus</name>
    <dbReference type="NCBI Taxonomy" id="2419781"/>
    <lineage>
        <taxon>Archaea</taxon>
        <taxon>Methanobacteriati</taxon>
        <taxon>Methanobacteriota</taxon>
        <taxon>Stenosarchaea group</taxon>
        <taxon>Halobacteria</taxon>
        <taxon>Halobacteriales</taxon>
        <taxon>Natrialbaceae</taxon>
        <taxon>Salinadaptatus</taxon>
    </lineage>
</organism>
<keyword evidence="1" id="KW-1133">Transmembrane helix</keyword>
<feature type="transmembrane region" description="Helical" evidence="1">
    <location>
        <begin position="20"/>
        <end position="41"/>
    </location>
</feature>
<dbReference type="Pfam" id="PF25933">
    <property type="entry name" value="DUF7978"/>
    <property type="match status" value="1"/>
</dbReference>
<comment type="caution">
    <text evidence="3">The sequence shown here is derived from an EMBL/GenBank/DDBJ whole genome shotgun (WGS) entry which is preliminary data.</text>
</comment>
<evidence type="ECO:0000256" key="1">
    <source>
        <dbReference type="SAM" id="Phobius"/>
    </source>
</evidence>
<evidence type="ECO:0000313" key="4">
    <source>
        <dbReference type="Proteomes" id="UP000318864"/>
    </source>
</evidence>
<dbReference type="RefSeq" id="WP_141462573.1">
    <property type="nucleotide sequence ID" value="NZ_RBZW01000003.1"/>
</dbReference>
<dbReference type="AlphaFoldDB" id="A0A4S3TVA2"/>
<protein>
    <recommendedName>
        <fullName evidence="2">DUF7978 domain-containing protein</fullName>
    </recommendedName>
</protein>
<name>A0A4S3TVA2_9EURY</name>
<feature type="transmembrane region" description="Helical" evidence="1">
    <location>
        <begin position="98"/>
        <end position="119"/>
    </location>
</feature>
<dbReference type="Proteomes" id="UP000318864">
    <property type="component" value="Unassembled WGS sequence"/>
</dbReference>
<proteinExistence type="predicted"/>
<evidence type="ECO:0000259" key="2">
    <source>
        <dbReference type="Pfam" id="PF25933"/>
    </source>
</evidence>
<keyword evidence="1" id="KW-0472">Membrane</keyword>
<feature type="transmembrane region" description="Helical" evidence="1">
    <location>
        <begin position="125"/>
        <end position="149"/>
    </location>
</feature>
<sequence length="199" mass="20440">MSQQRLAATDRSVSRASSVAASAGLGVIAAVVGYLLTYVLAASQVREVVSDSVPEWIGVAWFYYNAHLVEIETTGEFGGLGGTTTVDFLAESESTRTVLLYAVPPLVLVGVGALLAYQLGVTDLGGAVIVGVPVTIGYVLVMTIGAVVAETSSEGSFFGIEASGSMSPELLPAIVLAGLLYPLVFAPVGSVLVTVMRDP</sequence>
<dbReference type="EMBL" id="RBZW01000003">
    <property type="protein sequence ID" value="THE66618.1"/>
    <property type="molecule type" value="Genomic_DNA"/>
</dbReference>
<accession>A0A4S3TVA2</accession>